<comment type="subcellular location">
    <subcellularLocation>
        <location evidence="2">Chromosome</location>
        <location evidence="2">Telomere</location>
    </subcellularLocation>
    <subcellularLocation>
        <location evidence="1">Nucleus</location>
    </subcellularLocation>
</comment>
<keyword evidence="5" id="KW-0779">Telomere</keyword>
<dbReference type="GO" id="GO:0003677">
    <property type="term" value="F:DNA binding"/>
    <property type="evidence" value="ECO:0007669"/>
    <property type="project" value="UniProtKB-KW"/>
</dbReference>
<dbReference type="PANTHER" id="PTHR13989">
    <property type="entry name" value="REPLICATION PROTEIN A-RELATED"/>
    <property type="match status" value="1"/>
</dbReference>
<feature type="compositionally biased region" description="Pro residues" evidence="9">
    <location>
        <begin position="260"/>
        <end position="270"/>
    </location>
</feature>
<feature type="compositionally biased region" description="Polar residues" evidence="9">
    <location>
        <begin position="38"/>
        <end position="52"/>
    </location>
</feature>
<dbReference type="Gene3D" id="2.40.50.140">
    <property type="entry name" value="Nucleic acid-binding proteins"/>
    <property type="match status" value="1"/>
</dbReference>
<organism evidence="10">
    <name type="scientific">Dichomitus squalens</name>
    <dbReference type="NCBI Taxonomy" id="114155"/>
    <lineage>
        <taxon>Eukaryota</taxon>
        <taxon>Fungi</taxon>
        <taxon>Dikarya</taxon>
        <taxon>Basidiomycota</taxon>
        <taxon>Agaricomycotina</taxon>
        <taxon>Agaricomycetes</taxon>
        <taxon>Polyporales</taxon>
        <taxon>Polyporaceae</taxon>
        <taxon>Dichomitus</taxon>
    </lineage>
</organism>
<dbReference type="AlphaFoldDB" id="A0A4Q9MF46"/>
<evidence type="ECO:0000256" key="4">
    <source>
        <dbReference type="ARBA" id="ARBA00022454"/>
    </source>
</evidence>
<feature type="compositionally biased region" description="Low complexity" evidence="9">
    <location>
        <begin position="156"/>
        <end position="168"/>
    </location>
</feature>
<feature type="compositionally biased region" description="Polar residues" evidence="9">
    <location>
        <begin position="279"/>
        <end position="297"/>
    </location>
</feature>
<keyword evidence="4" id="KW-0158">Chromosome</keyword>
<keyword evidence="6" id="KW-0238">DNA-binding</keyword>
<dbReference type="InterPro" id="IPR012340">
    <property type="entry name" value="NA-bd_OB-fold"/>
</dbReference>
<feature type="region of interest" description="Disordered" evidence="9">
    <location>
        <begin position="475"/>
        <end position="515"/>
    </location>
</feature>
<dbReference type="GO" id="GO:0005634">
    <property type="term" value="C:nucleus"/>
    <property type="evidence" value="ECO:0007669"/>
    <property type="project" value="UniProtKB-SubCell"/>
</dbReference>
<dbReference type="OrthoDB" id="77828at2759"/>
<dbReference type="InterPro" id="IPR040260">
    <property type="entry name" value="RFA2-like"/>
</dbReference>
<feature type="compositionally biased region" description="Basic and acidic residues" evidence="9">
    <location>
        <begin position="403"/>
        <end position="434"/>
    </location>
</feature>
<evidence type="ECO:0000256" key="6">
    <source>
        <dbReference type="ARBA" id="ARBA00023125"/>
    </source>
</evidence>
<sequence>MAHTSTVPQTRTAISRSPSILLTPSKRRKINAEKPKQVSDSNARTASRTAPSTEKEAEQPQPTPADILRWTFTRAAVTSCFVRDVFEMKPSGMRDMEYFWLGRIPCRTVRLLGLVVGVAVWNKRTVYTIDDGTAILDCALAHAQLVPPSPVKPKAKATAPAPDATSKKAGPSFSDYLFSARKVAPAASSSIHTRAEPPPPKPVARVGQSVQVVGRVVSRHDTRILLVDEISRCASYNDEPSHWLAVSELHRTTYYPSEPSPPFIPPPLPTHPTFLALSRPNSPSKRATVQKPTTPASVRSIAPSTNTSPSTSVASSSPTSSTAGDVKANDTQAPRLRHPSRLHTRDLTANTFRIYVKHYMDNAPPPPRKRHHPTARSASPTPPPRATRRVRDMLNTPTKSRSCRTDASTDKTPRPRGRGEDRTPRASRRSHVENDTDAECDDEDDQVYGYTLSHLRRVPELSLLARRVIAADAHRRAKEERKNAKAAPPSIPSDKGKAKVAAPPSSSSASGASKGPTAAAVKKLFKQAIRTLFTEGDIVLWSGPVRPPPAPAPTLDPFLYSYSSSSSSAAGLWRANTSTSSAISARSRPSYEEWDDDAAELSDPQPGEEAYVPLTPAYFSRVLEDAIRRMAQEKIARAGVSEATPKPKPSASRSQSIIERLRAQEREKELEAPPGPTKEELLAWLRNTDERWARVGEWTVQEALEWGRREGRLWCVGKGRWEVCG</sequence>
<dbReference type="EMBL" id="ML143453">
    <property type="protein sequence ID" value="TBU25965.1"/>
    <property type="molecule type" value="Genomic_DNA"/>
</dbReference>
<evidence type="ECO:0000256" key="2">
    <source>
        <dbReference type="ARBA" id="ARBA00004574"/>
    </source>
</evidence>
<protein>
    <recommendedName>
        <fullName evidence="3">CST complex subunit STN1</fullName>
    </recommendedName>
    <alternativeName>
        <fullName evidence="8">Suppressor of cdc thirteen homolog</fullName>
    </alternativeName>
</protein>
<feature type="region of interest" description="Disordered" evidence="9">
    <location>
        <begin position="260"/>
        <end position="442"/>
    </location>
</feature>
<evidence type="ECO:0000256" key="9">
    <source>
        <dbReference type="SAM" id="MobiDB-lite"/>
    </source>
</evidence>
<evidence type="ECO:0000256" key="8">
    <source>
        <dbReference type="ARBA" id="ARBA00030039"/>
    </source>
</evidence>
<feature type="compositionally biased region" description="Polar residues" evidence="9">
    <location>
        <begin position="1"/>
        <end position="22"/>
    </location>
</feature>
<dbReference type="PANTHER" id="PTHR13989:SF33">
    <property type="entry name" value="CST COMPLEX SUBUNIT STN1"/>
    <property type="match status" value="1"/>
</dbReference>
<feature type="region of interest" description="Disordered" evidence="9">
    <location>
        <begin position="578"/>
        <end position="609"/>
    </location>
</feature>
<feature type="region of interest" description="Disordered" evidence="9">
    <location>
        <begin position="149"/>
        <end position="168"/>
    </location>
</feature>
<keyword evidence="7" id="KW-0539">Nucleus</keyword>
<feature type="compositionally biased region" description="Low complexity" evidence="9">
    <location>
        <begin position="300"/>
        <end position="323"/>
    </location>
</feature>
<evidence type="ECO:0000313" key="10">
    <source>
        <dbReference type="EMBL" id="TBU25965.1"/>
    </source>
</evidence>
<name>A0A4Q9MF46_9APHY</name>
<dbReference type="Proteomes" id="UP000292957">
    <property type="component" value="Unassembled WGS sequence"/>
</dbReference>
<evidence type="ECO:0000256" key="3">
    <source>
        <dbReference type="ARBA" id="ARBA00017411"/>
    </source>
</evidence>
<proteinExistence type="predicted"/>
<reference evidence="10" key="1">
    <citation type="submission" date="2019-01" db="EMBL/GenBank/DDBJ databases">
        <title>Draft genome sequences of three monokaryotic isolates of the white-rot basidiomycete fungus Dichomitus squalens.</title>
        <authorList>
            <consortium name="DOE Joint Genome Institute"/>
            <person name="Lopez S.C."/>
            <person name="Andreopoulos B."/>
            <person name="Pangilinan J."/>
            <person name="Lipzen A."/>
            <person name="Riley R."/>
            <person name="Ahrendt S."/>
            <person name="Ng V."/>
            <person name="Barry K."/>
            <person name="Daum C."/>
            <person name="Grigoriev I.V."/>
            <person name="Hilden K.S."/>
            <person name="Makela M.R."/>
            <person name="de Vries R.P."/>
        </authorList>
    </citation>
    <scope>NUCLEOTIDE SEQUENCE [LARGE SCALE GENOMIC DNA]</scope>
    <source>
        <strain evidence="10">OM18370.1</strain>
    </source>
</reference>
<evidence type="ECO:0000256" key="7">
    <source>
        <dbReference type="ARBA" id="ARBA00023242"/>
    </source>
</evidence>
<accession>A0A4Q9MF46</accession>
<feature type="compositionally biased region" description="Low complexity" evidence="9">
    <location>
        <begin position="578"/>
        <end position="588"/>
    </location>
</feature>
<evidence type="ECO:0000256" key="1">
    <source>
        <dbReference type="ARBA" id="ARBA00004123"/>
    </source>
</evidence>
<gene>
    <name evidence="10" type="ORF">BD311DRAFT_790115</name>
</gene>
<dbReference type="GO" id="GO:0000781">
    <property type="term" value="C:chromosome, telomeric region"/>
    <property type="evidence" value="ECO:0007669"/>
    <property type="project" value="UniProtKB-SubCell"/>
</dbReference>
<feature type="compositionally biased region" description="Low complexity" evidence="9">
    <location>
        <begin position="499"/>
        <end position="515"/>
    </location>
</feature>
<feature type="region of interest" description="Disordered" evidence="9">
    <location>
        <begin position="1"/>
        <end position="65"/>
    </location>
</feature>
<evidence type="ECO:0000256" key="5">
    <source>
        <dbReference type="ARBA" id="ARBA00022895"/>
    </source>
</evidence>